<feature type="region of interest" description="Disordered" evidence="1">
    <location>
        <begin position="108"/>
        <end position="131"/>
    </location>
</feature>
<dbReference type="RefSeq" id="XP_067550692.1">
    <property type="nucleotide sequence ID" value="XM_067695056.1"/>
</dbReference>
<name>A0A8H7ZLA6_9ASCO</name>
<dbReference type="AlphaFoldDB" id="A0A8H7ZLA6"/>
<dbReference type="EMBL" id="JAEOAQ010000001">
    <property type="protein sequence ID" value="KAG5421576.1"/>
    <property type="molecule type" value="Genomic_DNA"/>
</dbReference>
<evidence type="ECO:0000313" key="3">
    <source>
        <dbReference type="EMBL" id="KAG5421576.1"/>
    </source>
</evidence>
<dbReference type="Proteomes" id="UP000669133">
    <property type="component" value="Unassembled WGS sequence"/>
</dbReference>
<dbReference type="InterPro" id="IPR000488">
    <property type="entry name" value="Death_dom"/>
</dbReference>
<dbReference type="GeneID" id="93649296"/>
<comment type="caution">
    <text evidence="3">The sequence shown here is derived from an EMBL/GenBank/DDBJ whole genome shotgun (WGS) entry which is preliminary data.</text>
</comment>
<evidence type="ECO:0000256" key="1">
    <source>
        <dbReference type="SAM" id="MobiDB-lite"/>
    </source>
</evidence>
<reference evidence="3 4" key="1">
    <citation type="submission" date="2020-12" db="EMBL/GenBank/DDBJ databases">
        <title>Effect of drift, selection, and recombination on the evolution of hybrid genomes in Candida yeast pathogens.</title>
        <authorList>
            <person name="Mixao V."/>
            <person name="Ksiezopolska E."/>
            <person name="Saus E."/>
            <person name="Boekhout T."/>
            <person name="Gacser A."/>
            <person name="Gabaldon T."/>
        </authorList>
    </citation>
    <scope>NUCLEOTIDE SEQUENCE [LARGE SCALE GENOMIC DNA]</scope>
    <source>
        <strain evidence="3 4">BP57</strain>
    </source>
</reference>
<keyword evidence="4" id="KW-1185">Reference proteome</keyword>
<feature type="domain" description="Death" evidence="2">
    <location>
        <begin position="33"/>
        <end position="106"/>
    </location>
</feature>
<dbReference type="GO" id="GO:0007165">
    <property type="term" value="P:signal transduction"/>
    <property type="evidence" value="ECO:0007669"/>
    <property type="project" value="InterPro"/>
</dbReference>
<sequence>MDWTAEQQSILEGYTKTYLDSVTDISKFYTNIDWNKIAKITNYNDVEVLKIKVDEIFDHSVMDYDLQLSKFVSRWVQKDSQLYTEVSEKINSIKLSPFKEVIEDTAVNEETQGPAIETESRPRANDMPTLTKKQRRLSLELMQHRPKLATRGAKGQLSTTPATSITNLNVMTRSKPVLDRTHTNIANPERRPELRNRRTSLVDEQLPKYIREQLSQGQQPVQTIAPKISVRKSSNLPPIVDTREVSRKSSRLQNVEANSQSLYAHSNDVNSTTNTSDVEHQLRYDTDEDDREYISPGSLAKYYGLQFEEGSDVDYDYDDEEEEEEIDFVNVEGSLSNDENDYLFQV</sequence>
<gene>
    <name evidence="3" type="ORF">I9W82_000667</name>
</gene>
<evidence type="ECO:0000313" key="4">
    <source>
        <dbReference type="Proteomes" id="UP000669133"/>
    </source>
</evidence>
<dbReference type="PROSITE" id="PS50017">
    <property type="entry name" value="DEATH_DOMAIN"/>
    <property type="match status" value="1"/>
</dbReference>
<dbReference type="OrthoDB" id="4087010at2759"/>
<accession>A0A8H7ZLA6</accession>
<protein>
    <recommendedName>
        <fullName evidence="2">Death domain-containing protein</fullName>
    </recommendedName>
</protein>
<proteinExistence type="predicted"/>
<organism evidence="3 4">
    <name type="scientific">Candida metapsilosis</name>
    <dbReference type="NCBI Taxonomy" id="273372"/>
    <lineage>
        <taxon>Eukaryota</taxon>
        <taxon>Fungi</taxon>
        <taxon>Dikarya</taxon>
        <taxon>Ascomycota</taxon>
        <taxon>Saccharomycotina</taxon>
        <taxon>Pichiomycetes</taxon>
        <taxon>Debaryomycetaceae</taxon>
        <taxon>Candida/Lodderomyces clade</taxon>
        <taxon>Candida</taxon>
    </lineage>
</organism>
<evidence type="ECO:0000259" key="2">
    <source>
        <dbReference type="PROSITE" id="PS50017"/>
    </source>
</evidence>